<protein>
    <submittedName>
        <fullName evidence="1">Uncharacterized protein</fullName>
    </submittedName>
</protein>
<evidence type="ECO:0000313" key="2">
    <source>
        <dbReference type="Proteomes" id="UP000324222"/>
    </source>
</evidence>
<proteinExistence type="predicted"/>
<keyword evidence="2" id="KW-1185">Reference proteome</keyword>
<comment type="caution">
    <text evidence="1">The sequence shown here is derived from an EMBL/GenBank/DDBJ whole genome shotgun (WGS) entry which is preliminary data.</text>
</comment>
<reference evidence="1 2" key="1">
    <citation type="submission" date="2019-05" db="EMBL/GenBank/DDBJ databases">
        <title>Another draft genome of Portunus trituberculatus and its Hox gene families provides insights of decapod evolution.</title>
        <authorList>
            <person name="Jeong J.-H."/>
            <person name="Song I."/>
            <person name="Kim S."/>
            <person name="Choi T."/>
            <person name="Kim D."/>
            <person name="Ryu S."/>
            <person name="Kim W."/>
        </authorList>
    </citation>
    <scope>NUCLEOTIDE SEQUENCE [LARGE SCALE GENOMIC DNA]</scope>
    <source>
        <tissue evidence="1">Muscle</tissue>
    </source>
</reference>
<evidence type="ECO:0000313" key="1">
    <source>
        <dbReference type="EMBL" id="MPC20326.1"/>
    </source>
</evidence>
<gene>
    <name evidence="1" type="ORF">E2C01_013266</name>
</gene>
<dbReference type="EMBL" id="VSRR010000860">
    <property type="protein sequence ID" value="MPC20326.1"/>
    <property type="molecule type" value="Genomic_DNA"/>
</dbReference>
<dbReference type="AlphaFoldDB" id="A0A5B7DGT6"/>
<name>A0A5B7DGT6_PORTR</name>
<organism evidence="1 2">
    <name type="scientific">Portunus trituberculatus</name>
    <name type="common">Swimming crab</name>
    <name type="synonym">Neptunus trituberculatus</name>
    <dbReference type="NCBI Taxonomy" id="210409"/>
    <lineage>
        <taxon>Eukaryota</taxon>
        <taxon>Metazoa</taxon>
        <taxon>Ecdysozoa</taxon>
        <taxon>Arthropoda</taxon>
        <taxon>Crustacea</taxon>
        <taxon>Multicrustacea</taxon>
        <taxon>Malacostraca</taxon>
        <taxon>Eumalacostraca</taxon>
        <taxon>Eucarida</taxon>
        <taxon>Decapoda</taxon>
        <taxon>Pleocyemata</taxon>
        <taxon>Brachyura</taxon>
        <taxon>Eubrachyura</taxon>
        <taxon>Portunoidea</taxon>
        <taxon>Portunidae</taxon>
        <taxon>Portuninae</taxon>
        <taxon>Portunus</taxon>
    </lineage>
</organism>
<dbReference type="Proteomes" id="UP000324222">
    <property type="component" value="Unassembled WGS sequence"/>
</dbReference>
<accession>A0A5B7DGT6</accession>
<sequence>MNASTQRRKSHIHLCTTSLAIPHKWPRQSTTEVNIKDTCESYLLLESSSLLWGIHSALTTTTRLSGTCTRGGILRHVHVHVLSLSDVLHVLLRQVEEMVLALLHVLWSSHDGHHVGVVIITGELDLHLGEEAIAVMRTGANESSFHHDPTRAQTHLRTVLLPVGEVHTAVLLGELDLHLMAHGDGLHLAAPRPHHSAVVALRDHHLQLHHLLQVTHNLLDACTGSLHTLLGSLQSHLSTHQCFVSVY</sequence>